<name>A0AAJ1BVA4_9HYPH</name>
<protein>
    <submittedName>
        <fullName evidence="2">DUF2235 domain-containing protein</fullName>
    </submittedName>
</protein>
<dbReference type="AlphaFoldDB" id="A0AAJ1BVA4"/>
<sequence>MGKNIVLLFDGTSNEIAADRTNILRLFGTLRRTDRQLVYYDPGVGTFGADDSWSRAWRKAVEVWGLATGWGMDSNIKQAYRFIVENYEAAPRDSDGKKIGEDDRIFIFGFSRGAYTARVLAGFIHALGLIRREHLNLVDYAYRTYKGIPDHQTRTPATPAPEGSPAPSAFAAMRLYERTLKGIRPTIELLGLFDTVASVIEPGKVGIQFKTHPFSNRNPSVRHVRHAVAIDERRTMFRPELWPFDQPFWGSPFRPPADHPVEPQDVKEVWFAGVHGDIGGGYPEKQSALIKLPLAWMIRETKAMGLDYSTRTVNDVVLGKNPEKDYVAPDPMVEPHDSMNLAWRLVEYIPRKVPPSSWRHDGKGGGIYLPKSDPRFIPEDALVHISVEERLNGSPVGGPYKPQNLPIRYRVEP</sequence>
<dbReference type="InterPro" id="IPR018712">
    <property type="entry name" value="Tle1-like_cat"/>
</dbReference>
<gene>
    <name evidence="2" type="ORF">NBH21_08720</name>
</gene>
<evidence type="ECO:0000313" key="2">
    <source>
        <dbReference type="EMBL" id="MCO5956848.1"/>
    </source>
</evidence>
<dbReference type="Pfam" id="PF09994">
    <property type="entry name" value="T6SS_Tle1-like_cat"/>
    <property type="match status" value="1"/>
</dbReference>
<dbReference type="Proteomes" id="UP001155380">
    <property type="component" value="Unassembled WGS sequence"/>
</dbReference>
<reference evidence="2" key="1">
    <citation type="submission" date="2022-06" db="EMBL/GenBank/DDBJ databases">
        <authorList>
            <person name="Sun Q."/>
        </authorList>
    </citation>
    <scope>NUCLEOTIDE SEQUENCE</scope>
    <source>
        <strain evidence="2">S101</strain>
    </source>
</reference>
<evidence type="ECO:0000259" key="1">
    <source>
        <dbReference type="Pfam" id="PF09994"/>
    </source>
</evidence>
<comment type="caution">
    <text evidence="2">The sequence shown here is derived from an EMBL/GenBank/DDBJ whole genome shotgun (WGS) entry which is preliminary data.</text>
</comment>
<dbReference type="RefSeq" id="WP_250915869.1">
    <property type="nucleotide sequence ID" value="NZ_JAMXLX010000002.1"/>
</dbReference>
<organism evidence="2 3">
    <name type="scientific">Ciceribacter sichuanensis</name>
    <dbReference type="NCBI Taxonomy" id="2949647"/>
    <lineage>
        <taxon>Bacteria</taxon>
        <taxon>Pseudomonadati</taxon>
        <taxon>Pseudomonadota</taxon>
        <taxon>Alphaproteobacteria</taxon>
        <taxon>Hyphomicrobiales</taxon>
        <taxon>Rhizobiaceae</taxon>
        <taxon>Ciceribacter</taxon>
    </lineage>
</organism>
<evidence type="ECO:0000313" key="3">
    <source>
        <dbReference type="Proteomes" id="UP001155380"/>
    </source>
</evidence>
<dbReference type="InterPro" id="IPR029058">
    <property type="entry name" value="AB_hydrolase_fold"/>
</dbReference>
<proteinExistence type="predicted"/>
<dbReference type="PANTHER" id="PTHR33840:SF1">
    <property type="entry name" value="TLE1 PHOSPHOLIPASE DOMAIN-CONTAINING PROTEIN"/>
    <property type="match status" value="1"/>
</dbReference>
<dbReference type="PANTHER" id="PTHR33840">
    <property type="match status" value="1"/>
</dbReference>
<feature type="domain" description="T6SS Phospholipase effector Tle1-like catalytic" evidence="1">
    <location>
        <begin position="3"/>
        <end position="300"/>
    </location>
</feature>
<dbReference type="SUPFAM" id="SSF53474">
    <property type="entry name" value="alpha/beta-Hydrolases"/>
    <property type="match status" value="1"/>
</dbReference>
<dbReference type="EMBL" id="JAMXLX010000002">
    <property type="protein sequence ID" value="MCO5956848.1"/>
    <property type="molecule type" value="Genomic_DNA"/>
</dbReference>
<accession>A0AAJ1BVA4</accession>